<sequence>MIGFSISAAFRRKLVSFLAILGVGLGSGLLVTLLSLSTGIRGLFSETFQSLSGTITVTTEGSGLLGRLLGNPGDPLPSSYIKRVESLEGIDLVAPYVAASMRVKEFGALGAIGVGLTGIEAGDELFGSPRSHITEGRDFTGNREVILGARILDFTTLSGEPLEVGDVFTVPVGASGETIEVKLVGIFETGQSTNDQGVLGSPALVRKIGGLKNTQVSGILARAANPEETQVLAEALEERFKGSDPAISASVPADLFAGFSSFFNVFNFFLLGIALVAAFAGGIAVMVVMLLSSFERRKEFGILKAAGWSNGNLIFSVLLTSLTLSILGAGLGLLLGSGAALAIQSQVEQQIVGFAPQTFFWAGGVGLLTGVLGGIVPALSAARVSPIETLRGE</sequence>
<name>A0A0G1VI05_9BACT</name>
<keyword evidence="2" id="KW-1003">Cell membrane</keyword>
<evidence type="ECO:0000259" key="9">
    <source>
        <dbReference type="Pfam" id="PF12704"/>
    </source>
</evidence>
<dbReference type="InterPro" id="IPR025857">
    <property type="entry name" value="MacB_PCD"/>
</dbReference>
<evidence type="ECO:0008006" key="12">
    <source>
        <dbReference type="Google" id="ProtNLM"/>
    </source>
</evidence>
<evidence type="ECO:0000256" key="2">
    <source>
        <dbReference type="ARBA" id="ARBA00022475"/>
    </source>
</evidence>
<evidence type="ECO:0000256" key="4">
    <source>
        <dbReference type="ARBA" id="ARBA00022989"/>
    </source>
</evidence>
<feature type="transmembrane region" description="Helical" evidence="7">
    <location>
        <begin position="359"/>
        <end position="382"/>
    </location>
</feature>
<feature type="transmembrane region" description="Helical" evidence="7">
    <location>
        <begin position="313"/>
        <end position="339"/>
    </location>
</feature>
<dbReference type="EMBL" id="LCPW01000007">
    <property type="protein sequence ID" value="KKW05875.1"/>
    <property type="molecule type" value="Genomic_DNA"/>
</dbReference>
<dbReference type="Pfam" id="PF12704">
    <property type="entry name" value="MacB_PCD"/>
    <property type="match status" value="1"/>
</dbReference>
<accession>A0A0G1VI05</accession>
<dbReference type="InterPro" id="IPR003838">
    <property type="entry name" value="ABC3_permease_C"/>
</dbReference>
<feature type="transmembrane region" description="Helical" evidence="7">
    <location>
        <begin position="268"/>
        <end position="292"/>
    </location>
</feature>
<comment type="caution">
    <text evidence="10">The sequence shown here is derived from an EMBL/GenBank/DDBJ whole genome shotgun (WGS) entry which is preliminary data.</text>
</comment>
<feature type="domain" description="MacB-like periplasmic core" evidence="9">
    <location>
        <begin position="16"/>
        <end position="238"/>
    </location>
</feature>
<feature type="domain" description="ABC3 transporter permease C-terminal" evidence="8">
    <location>
        <begin position="273"/>
        <end position="386"/>
    </location>
</feature>
<gene>
    <name evidence="10" type="ORF">UY40_C0007G0014</name>
</gene>
<evidence type="ECO:0000256" key="1">
    <source>
        <dbReference type="ARBA" id="ARBA00004651"/>
    </source>
</evidence>
<dbReference type="STRING" id="1618342.UY40_C0007G0014"/>
<comment type="similarity">
    <text evidence="6">Belongs to the ABC-4 integral membrane protein family.</text>
</comment>
<dbReference type="GO" id="GO:0022857">
    <property type="term" value="F:transmembrane transporter activity"/>
    <property type="evidence" value="ECO:0007669"/>
    <property type="project" value="TreeGrafter"/>
</dbReference>
<dbReference type="PANTHER" id="PTHR30572">
    <property type="entry name" value="MEMBRANE COMPONENT OF TRANSPORTER-RELATED"/>
    <property type="match status" value="1"/>
</dbReference>
<dbReference type="Pfam" id="PF02687">
    <property type="entry name" value="FtsX"/>
    <property type="match status" value="1"/>
</dbReference>
<dbReference type="Proteomes" id="UP000034119">
    <property type="component" value="Unassembled WGS sequence"/>
</dbReference>
<evidence type="ECO:0000256" key="5">
    <source>
        <dbReference type="ARBA" id="ARBA00023136"/>
    </source>
</evidence>
<dbReference type="InterPro" id="IPR050250">
    <property type="entry name" value="Macrolide_Exporter_MacB"/>
</dbReference>
<evidence type="ECO:0000256" key="7">
    <source>
        <dbReference type="SAM" id="Phobius"/>
    </source>
</evidence>
<reference evidence="10 11" key="1">
    <citation type="journal article" date="2015" name="Nature">
        <title>rRNA introns, odd ribosomes, and small enigmatic genomes across a large radiation of phyla.</title>
        <authorList>
            <person name="Brown C.T."/>
            <person name="Hug L.A."/>
            <person name="Thomas B.C."/>
            <person name="Sharon I."/>
            <person name="Castelle C.J."/>
            <person name="Singh A."/>
            <person name="Wilkins M.J."/>
            <person name="Williams K.H."/>
            <person name="Banfield J.F."/>
        </authorList>
    </citation>
    <scope>NUCLEOTIDE SEQUENCE [LARGE SCALE GENOMIC DNA]</scope>
</reference>
<evidence type="ECO:0000313" key="10">
    <source>
        <dbReference type="EMBL" id="KKW05875.1"/>
    </source>
</evidence>
<evidence type="ECO:0000259" key="8">
    <source>
        <dbReference type="Pfam" id="PF02687"/>
    </source>
</evidence>
<evidence type="ECO:0000256" key="3">
    <source>
        <dbReference type="ARBA" id="ARBA00022692"/>
    </source>
</evidence>
<evidence type="ECO:0000256" key="6">
    <source>
        <dbReference type="ARBA" id="ARBA00038076"/>
    </source>
</evidence>
<dbReference type="AlphaFoldDB" id="A0A0G1VI05"/>
<dbReference type="GO" id="GO:0005886">
    <property type="term" value="C:plasma membrane"/>
    <property type="evidence" value="ECO:0007669"/>
    <property type="project" value="UniProtKB-SubCell"/>
</dbReference>
<protein>
    <recommendedName>
        <fullName evidence="12">ABC transporter permease</fullName>
    </recommendedName>
</protein>
<proteinExistence type="inferred from homology"/>
<comment type="subcellular location">
    <subcellularLocation>
        <location evidence="1">Cell membrane</location>
        <topology evidence="1">Multi-pass membrane protein</topology>
    </subcellularLocation>
</comment>
<keyword evidence="3 7" id="KW-0812">Transmembrane</keyword>
<keyword evidence="4 7" id="KW-1133">Transmembrane helix</keyword>
<organism evidence="10 11">
    <name type="scientific">candidate division CPR1 bacterium GW2011_GWC1_49_13</name>
    <dbReference type="NCBI Taxonomy" id="1618342"/>
    <lineage>
        <taxon>Bacteria</taxon>
        <taxon>candidate division CPR1</taxon>
    </lineage>
</organism>
<evidence type="ECO:0000313" key="11">
    <source>
        <dbReference type="Proteomes" id="UP000034119"/>
    </source>
</evidence>
<dbReference type="PANTHER" id="PTHR30572:SF4">
    <property type="entry name" value="ABC TRANSPORTER PERMEASE YTRF"/>
    <property type="match status" value="1"/>
</dbReference>
<keyword evidence="5 7" id="KW-0472">Membrane</keyword>